<dbReference type="PANTHER" id="PTHR44846">
    <property type="entry name" value="MANNOSYL-D-GLYCERATE TRANSPORT/METABOLISM SYSTEM REPRESSOR MNGR-RELATED"/>
    <property type="match status" value="1"/>
</dbReference>
<evidence type="ECO:0000256" key="2">
    <source>
        <dbReference type="ARBA" id="ARBA00023125"/>
    </source>
</evidence>
<gene>
    <name evidence="5" type="ORF">ACFPFU_04925</name>
</gene>
<dbReference type="RefSeq" id="WP_377062100.1">
    <property type="nucleotide sequence ID" value="NZ_JBHSJJ010000002.1"/>
</dbReference>
<feature type="domain" description="HTH gntR-type" evidence="4">
    <location>
        <begin position="2"/>
        <end position="70"/>
    </location>
</feature>
<name>A0ABV9SXE5_9BACT</name>
<organism evidence="5 6">
    <name type="scientific">Negadavirga shengliensis</name>
    <dbReference type="NCBI Taxonomy" id="1389218"/>
    <lineage>
        <taxon>Bacteria</taxon>
        <taxon>Pseudomonadati</taxon>
        <taxon>Bacteroidota</taxon>
        <taxon>Cytophagia</taxon>
        <taxon>Cytophagales</taxon>
        <taxon>Cyclobacteriaceae</taxon>
        <taxon>Negadavirga</taxon>
    </lineage>
</organism>
<evidence type="ECO:0000259" key="4">
    <source>
        <dbReference type="PROSITE" id="PS50949"/>
    </source>
</evidence>
<dbReference type="Pfam" id="PF00392">
    <property type="entry name" value="GntR"/>
    <property type="match status" value="1"/>
</dbReference>
<accession>A0ABV9SXE5</accession>
<protein>
    <submittedName>
        <fullName evidence="5">GntR family transcriptional regulator</fullName>
    </submittedName>
</protein>
<dbReference type="SMART" id="SM00866">
    <property type="entry name" value="UTRA"/>
    <property type="match status" value="1"/>
</dbReference>
<dbReference type="CDD" id="cd07377">
    <property type="entry name" value="WHTH_GntR"/>
    <property type="match status" value="1"/>
</dbReference>
<dbReference type="InterPro" id="IPR036388">
    <property type="entry name" value="WH-like_DNA-bd_sf"/>
</dbReference>
<keyword evidence="6" id="KW-1185">Reference proteome</keyword>
<dbReference type="InterPro" id="IPR028978">
    <property type="entry name" value="Chorismate_lyase_/UTRA_dom_sf"/>
</dbReference>
<evidence type="ECO:0000256" key="3">
    <source>
        <dbReference type="ARBA" id="ARBA00023163"/>
    </source>
</evidence>
<dbReference type="PANTHER" id="PTHR44846:SF1">
    <property type="entry name" value="MANNOSYL-D-GLYCERATE TRANSPORT_METABOLISM SYSTEM REPRESSOR MNGR-RELATED"/>
    <property type="match status" value="1"/>
</dbReference>
<reference evidence="6" key="1">
    <citation type="journal article" date="2019" name="Int. J. Syst. Evol. Microbiol.">
        <title>The Global Catalogue of Microorganisms (GCM) 10K type strain sequencing project: providing services to taxonomists for standard genome sequencing and annotation.</title>
        <authorList>
            <consortium name="The Broad Institute Genomics Platform"/>
            <consortium name="The Broad Institute Genome Sequencing Center for Infectious Disease"/>
            <person name="Wu L."/>
            <person name="Ma J."/>
        </authorList>
    </citation>
    <scope>NUCLEOTIDE SEQUENCE [LARGE SCALE GENOMIC DNA]</scope>
    <source>
        <strain evidence="6">CGMCC 4.7466</strain>
    </source>
</reference>
<dbReference type="EMBL" id="JBHSJJ010000002">
    <property type="protein sequence ID" value="MFC4871019.1"/>
    <property type="molecule type" value="Genomic_DNA"/>
</dbReference>
<dbReference type="PROSITE" id="PS50949">
    <property type="entry name" value="HTH_GNTR"/>
    <property type="match status" value="1"/>
</dbReference>
<dbReference type="SUPFAM" id="SSF46785">
    <property type="entry name" value="Winged helix' DNA-binding domain"/>
    <property type="match status" value="1"/>
</dbReference>
<dbReference type="InterPro" id="IPR050679">
    <property type="entry name" value="Bact_HTH_transcr_reg"/>
</dbReference>
<keyword evidence="1" id="KW-0805">Transcription regulation</keyword>
<comment type="caution">
    <text evidence="5">The sequence shown here is derived from an EMBL/GenBank/DDBJ whole genome shotgun (WGS) entry which is preliminary data.</text>
</comment>
<evidence type="ECO:0000256" key="1">
    <source>
        <dbReference type="ARBA" id="ARBA00023015"/>
    </source>
</evidence>
<dbReference type="PRINTS" id="PR00035">
    <property type="entry name" value="HTHGNTR"/>
</dbReference>
<proteinExistence type="predicted"/>
<sequence>MKPKFVKISEAIIKKIKSGELLPGDKVPSENELISQFKVSNTTARKSLQEIESKGYAQRIKGKGTFVLNKTEDHHLLRTLGSIDATRRGFDESLKLEGFLPKTIVLEKTVLEHGVSTEISGKHYIMEGPVLKIHQLRYADDLLLKDETKYISLKLCPKINMLSTDLSYFKVYEDKYHYKISDVKQNLSAVILQPDDNNNNFEADGPLPVFVLDSAVLSQPDLVLELEKSLYRGDKYKFAIIAHPEYNETVTSGTKRV</sequence>
<keyword evidence="2" id="KW-0238">DNA-binding</keyword>
<dbReference type="InterPro" id="IPR036390">
    <property type="entry name" value="WH_DNA-bd_sf"/>
</dbReference>
<evidence type="ECO:0000313" key="5">
    <source>
        <dbReference type="EMBL" id="MFC4871019.1"/>
    </source>
</evidence>
<dbReference type="Pfam" id="PF07702">
    <property type="entry name" value="UTRA"/>
    <property type="match status" value="1"/>
</dbReference>
<dbReference type="SUPFAM" id="SSF64288">
    <property type="entry name" value="Chorismate lyase-like"/>
    <property type="match status" value="1"/>
</dbReference>
<evidence type="ECO:0000313" key="6">
    <source>
        <dbReference type="Proteomes" id="UP001595818"/>
    </source>
</evidence>
<dbReference type="Gene3D" id="3.40.1410.10">
    <property type="entry name" value="Chorismate lyase-like"/>
    <property type="match status" value="1"/>
</dbReference>
<dbReference type="InterPro" id="IPR000524">
    <property type="entry name" value="Tscrpt_reg_HTH_GntR"/>
</dbReference>
<dbReference type="InterPro" id="IPR011663">
    <property type="entry name" value="UTRA"/>
</dbReference>
<dbReference type="Gene3D" id="1.10.10.10">
    <property type="entry name" value="Winged helix-like DNA-binding domain superfamily/Winged helix DNA-binding domain"/>
    <property type="match status" value="1"/>
</dbReference>
<keyword evidence="3" id="KW-0804">Transcription</keyword>
<dbReference type="Proteomes" id="UP001595818">
    <property type="component" value="Unassembled WGS sequence"/>
</dbReference>
<dbReference type="SMART" id="SM00345">
    <property type="entry name" value="HTH_GNTR"/>
    <property type="match status" value="1"/>
</dbReference>